<name>A0ACD1IGU8_9EURO</name>
<dbReference type="EMBL" id="KZ824547">
    <property type="protein sequence ID" value="RAK89608.1"/>
    <property type="molecule type" value="Genomic_DNA"/>
</dbReference>
<keyword evidence="2" id="KW-1185">Reference proteome</keyword>
<protein>
    <submittedName>
        <fullName evidence="1">Uncharacterized protein</fullName>
    </submittedName>
</protein>
<evidence type="ECO:0000313" key="1">
    <source>
        <dbReference type="EMBL" id="RAK89608.1"/>
    </source>
</evidence>
<reference evidence="1" key="1">
    <citation type="submission" date="2018-02" db="EMBL/GenBank/DDBJ databases">
        <title>The genomes of Aspergillus section Nigri reveals drivers in fungal speciation.</title>
        <authorList>
            <consortium name="DOE Joint Genome Institute"/>
            <person name="Vesth T.C."/>
            <person name="Nybo J."/>
            <person name="Theobald S."/>
            <person name="Brandl J."/>
            <person name="Frisvad J.C."/>
            <person name="Nielsen K.F."/>
            <person name="Lyhne E.K."/>
            <person name="Kogle M.E."/>
            <person name="Kuo A."/>
            <person name="Riley R."/>
            <person name="Clum A."/>
            <person name="Nolan M."/>
            <person name="Lipzen A."/>
            <person name="Salamov A."/>
            <person name="Henrissat B."/>
            <person name="Wiebenga A."/>
            <person name="De vries R.P."/>
            <person name="Grigoriev I.V."/>
            <person name="Mortensen U.H."/>
            <person name="Andersen M.R."/>
            <person name="Baker S.E."/>
        </authorList>
    </citation>
    <scope>NUCLEOTIDE SEQUENCE</scope>
    <source>
        <strain evidence="1">CBS 115574</strain>
    </source>
</reference>
<dbReference type="Proteomes" id="UP000249748">
    <property type="component" value="Unassembled WGS sequence"/>
</dbReference>
<evidence type="ECO:0000313" key="2">
    <source>
        <dbReference type="Proteomes" id="UP000249748"/>
    </source>
</evidence>
<sequence length="310" mass="34488">MSAPTSQHDMRPGILGAYYPLTALALMMIITRSWIRTTITKYWGWDDHFIIIAWAFSFAGLILIQLGANLGSSPISTTHPGDTDLKKLRFNTFFEMSNVCCTLTTKYSICLYILRIRNSSRLRWILGILMTPMTLITVAVVIVLSASCTPLWSNEIPSKCVSVKGMYNVAYVQSSLTIVTDICLTSAPVIILRNVRIKRGKKVFICSLMSLGLLATISNVLRTYFQVYQTSRSISFNMTWLTVVCIMEQSSGIIAACIPACVPIFRKKTHAKKLQPANTQYYELSNSYSSDGKKPGDMHSGVSSDTPDTT</sequence>
<proteinExistence type="predicted"/>
<organism evidence="1 2">
    <name type="scientific">Aspergillus costaricaensis CBS 115574</name>
    <dbReference type="NCBI Taxonomy" id="1448317"/>
    <lineage>
        <taxon>Eukaryota</taxon>
        <taxon>Fungi</taxon>
        <taxon>Dikarya</taxon>
        <taxon>Ascomycota</taxon>
        <taxon>Pezizomycotina</taxon>
        <taxon>Eurotiomycetes</taxon>
        <taxon>Eurotiomycetidae</taxon>
        <taxon>Eurotiales</taxon>
        <taxon>Aspergillaceae</taxon>
        <taxon>Aspergillus</taxon>
        <taxon>Aspergillus subgen. Circumdati</taxon>
    </lineage>
</organism>
<accession>A0ACD1IGU8</accession>
<gene>
    <name evidence="1" type="ORF">BO79DRAFT_254357</name>
</gene>